<evidence type="ECO:0000256" key="6">
    <source>
        <dbReference type="ARBA" id="ARBA00022771"/>
    </source>
</evidence>
<evidence type="ECO:0000256" key="2">
    <source>
        <dbReference type="ARBA" id="ARBA00007626"/>
    </source>
</evidence>
<dbReference type="InterPro" id="IPR050872">
    <property type="entry name" value="PPR_P_subfamily"/>
</dbReference>
<dbReference type="CDD" id="cd15613">
    <property type="entry name" value="PHD_AL_plant"/>
    <property type="match status" value="1"/>
</dbReference>
<dbReference type="GO" id="GO:0008270">
    <property type="term" value="F:zinc ion binding"/>
    <property type="evidence" value="ECO:0007669"/>
    <property type="project" value="UniProtKB-KW"/>
</dbReference>
<gene>
    <name evidence="16" type="ORF">FNV43_RR11269</name>
</gene>
<feature type="region of interest" description="Disordered" evidence="14">
    <location>
        <begin position="735"/>
        <end position="767"/>
    </location>
</feature>
<accession>A0A8K0MHP9</accession>
<comment type="similarity">
    <text evidence="3">Belongs to the Alfin family.</text>
</comment>
<feature type="repeat" description="PPR" evidence="13">
    <location>
        <begin position="361"/>
        <end position="395"/>
    </location>
</feature>
<keyword evidence="6 12" id="KW-0863">Zinc-finger</keyword>
<dbReference type="AlphaFoldDB" id="A0A8K0MHP9"/>
<evidence type="ECO:0000256" key="13">
    <source>
        <dbReference type="PROSITE-ProRule" id="PRU00708"/>
    </source>
</evidence>
<keyword evidence="8" id="KW-0156">Chromatin regulator</keyword>
<dbReference type="Proteomes" id="UP000796880">
    <property type="component" value="Unassembled WGS sequence"/>
</dbReference>
<evidence type="ECO:0000256" key="10">
    <source>
        <dbReference type="ARBA" id="ARBA00023163"/>
    </source>
</evidence>
<dbReference type="NCBIfam" id="TIGR00756">
    <property type="entry name" value="PPR"/>
    <property type="match status" value="6"/>
</dbReference>
<dbReference type="InterPro" id="IPR044104">
    <property type="entry name" value="PHD_AL_plant"/>
</dbReference>
<evidence type="ECO:0000256" key="11">
    <source>
        <dbReference type="ARBA" id="ARBA00023242"/>
    </source>
</evidence>
<name>A0A8K0MHP9_9ROSA</name>
<dbReference type="Pfam" id="PF12165">
    <property type="entry name" value="Alfin"/>
    <property type="match status" value="1"/>
</dbReference>
<dbReference type="GO" id="GO:0006355">
    <property type="term" value="P:regulation of DNA-templated transcription"/>
    <property type="evidence" value="ECO:0007669"/>
    <property type="project" value="InterPro"/>
</dbReference>
<dbReference type="InterPro" id="IPR011011">
    <property type="entry name" value="Znf_FYVE_PHD"/>
</dbReference>
<evidence type="ECO:0000259" key="15">
    <source>
        <dbReference type="PROSITE" id="PS50016"/>
    </source>
</evidence>
<feature type="compositionally biased region" description="Low complexity" evidence="14">
    <location>
        <begin position="739"/>
        <end position="749"/>
    </location>
</feature>
<dbReference type="InterPro" id="IPR019787">
    <property type="entry name" value="Znf_PHD-finger"/>
</dbReference>
<evidence type="ECO:0000256" key="12">
    <source>
        <dbReference type="PROSITE-ProRule" id="PRU00146"/>
    </source>
</evidence>
<feature type="repeat" description="PPR" evidence="13">
    <location>
        <begin position="291"/>
        <end position="325"/>
    </location>
</feature>
<keyword evidence="11" id="KW-0539">Nucleus</keyword>
<dbReference type="EMBL" id="VOIH02000005">
    <property type="protein sequence ID" value="KAF3446090.1"/>
    <property type="molecule type" value="Genomic_DNA"/>
</dbReference>
<keyword evidence="7" id="KW-0862">Zinc</keyword>
<feature type="repeat" description="PPR" evidence="13">
    <location>
        <begin position="396"/>
        <end position="430"/>
    </location>
</feature>
<dbReference type="SMART" id="SM00249">
    <property type="entry name" value="PHD"/>
    <property type="match status" value="1"/>
</dbReference>
<feature type="repeat" description="PPR" evidence="13">
    <location>
        <begin position="256"/>
        <end position="290"/>
    </location>
</feature>
<evidence type="ECO:0000313" key="17">
    <source>
        <dbReference type="Proteomes" id="UP000796880"/>
    </source>
</evidence>
<evidence type="ECO:0000313" key="16">
    <source>
        <dbReference type="EMBL" id="KAF3446090.1"/>
    </source>
</evidence>
<dbReference type="GO" id="GO:0005634">
    <property type="term" value="C:nucleus"/>
    <property type="evidence" value="ECO:0007669"/>
    <property type="project" value="UniProtKB-SubCell"/>
</dbReference>
<dbReference type="Gene3D" id="3.30.40.10">
    <property type="entry name" value="Zinc/RING finger domain, C3HC4 (zinc finger)"/>
    <property type="match status" value="1"/>
</dbReference>
<dbReference type="GO" id="GO:0042393">
    <property type="term" value="F:histone binding"/>
    <property type="evidence" value="ECO:0007669"/>
    <property type="project" value="InterPro"/>
</dbReference>
<comment type="caution">
    <text evidence="16">The sequence shown here is derived from an EMBL/GenBank/DDBJ whole genome shotgun (WGS) entry which is preliminary data.</text>
</comment>
<dbReference type="GO" id="GO:0006325">
    <property type="term" value="P:chromatin organization"/>
    <property type="evidence" value="ECO:0007669"/>
    <property type="project" value="UniProtKB-KW"/>
</dbReference>
<feature type="domain" description="PHD-type" evidence="15">
    <location>
        <begin position="789"/>
        <end position="841"/>
    </location>
</feature>
<dbReference type="Gene3D" id="1.25.40.10">
    <property type="entry name" value="Tetratricopeptide repeat domain"/>
    <property type="match status" value="4"/>
</dbReference>
<evidence type="ECO:0000256" key="4">
    <source>
        <dbReference type="ARBA" id="ARBA00022723"/>
    </source>
</evidence>
<dbReference type="PROSITE" id="PS51375">
    <property type="entry name" value="PPR"/>
    <property type="match status" value="9"/>
</dbReference>
<dbReference type="Pfam" id="PF01535">
    <property type="entry name" value="PPR"/>
    <property type="match status" value="3"/>
</dbReference>
<dbReference type="InterPro" id="IPR021998">
    <property type="entry name" value="Alfin_N"/>
</dbReference>
<dbReference type="SUPFAM" id="SSF57903">
    <property type="entry name" value="FYVE/PHD zinc finger"/>
    <property type="match status" value="1"/>
</dbReference>
<protein>
    <recommendedName>
        <fullName evidence="15">PHD-type domain-containing protein</fullName>
    </recommendedName>
</protein>
<organism evidence="16 17">
    <name type="scientific">Rhamnella rubrinervis</name>
    <dbReference type="NCBI Taxonomy" id="2594499"/>
    <lineage>
        <taxon>Eukaryota</taxon>
        <taxon>Viridiplantae</taxon>
        <taxon>Streptophyta</taxon>
        <taxon>Embryophyta</taxon>
        <taxon>Tracheophyta</taxon>
        <taxon>Spermatophyta</taxon>
        <taxon>Magnoliopsida</taxon>
        <taxon>eudicotyledons</taxon>
        <taxon>Gunneridae</taxon>
        <taxon>Pentapetalae</taxon>
        <taxon>rosids</taxon>
        <taxon>fabids</taxon>
        <taxon>Rosales</taxon>
        <taxon>Rhamnaceae</taxon>
        <taxon>rhamnoid group</taxon>
        <taxon>Rhamneae</taxon>
        <taxon>Rhamnella</taxon>
    </lineage>
</organism>
<dbReference type="Pfam" id="PF13041">
    <property type="entry name" value="PPR_2"/>
    <property type="match status" value="3"/>
</dbReference>
<dbReference type="PANTHER" id="PTHR46128">
    <property type="entry name" value="MITOCHONDRIAL GROUP I INTRON SPLICING FACTOR CCM1"/>
    <property type="match status" value="1"/>
</dbReference>
<evidence type="ECO:0000256" key="5">
    <source>
        <dbReference type="ARBA" id="ARBA00022737"/>
    </source>
</evidence>
<dbReference type="PROSITE" id="PS01359">
    <property type="entry name" value="ZF_PHD_1"/>
    <property type="match status" value="1"/>
</dbReference>
<dbReference type="InterPro" id="IPR001965">
    <property type="entry name" value="Znf_PHD"/>
</dbReference>
<sequence length="846" mass="95554">MARPCSALTSPKNDLVTSITSLLQKLNPKKGNSSGLSSAPLNQFSSALNPSLVIQVIKNQTDPYHALFFFNWASNPVPNPTNYAHTHHCYVAINDLLLSHSLFSTASSLLLQYNRLSDFMVAMFIKAHGDRGDIRASIDWLHRAKMIESGRCLFSYNAILGVLVRANRIHLAKAFYDQIMKEGVVKPDVSTYTTMIRGYCKMSMIENAKNVFDEMICEPNLITYNTMIFGYCKKGDMESARRIFGCMMKSKDCLPDTVTYTTLINGYCKNGELDEATKCMNEMENKGCEPNLFTYNSLIHGLCLSGNVDQAKKMMTKMRLNGVKDNIATHTSILKGLCIVGKLDEAVKHIKEMVSIGMKLDVKSYGVVFNEHCKRRETIEAISLLKEMRGRALNPSVSSFNAVLRILVENGELEEAIHLLKQMPKMGCAPNFLSYNTLISSSHCRSEGKMQRVEELVGYMIQNGHELDATLYGCLVKGYSEDGNVKMAVEVFYEALDRHYVINLDSFSVFIKELCEKGKVNEAEIVFEEMCRRCNVIDKNSYRKFSLKNGKLRVLRGPRPQGLGAKWSRTQKMMAWQDPNGVVENNRIVGLQSMDGGAYNPRTVEEVFRDFKGRRAAMIKALTADVEEFFRQCDPEKENLCLYGYPSEQWEVALPAEEVPPELPEPALGINFARDGMQEKDWISLVAVHSDAWLLAVAFYFGSRFGFDKADRKRLFNMINDLPTIFEVVGKKQVKEKSANSNHGSNKSKSNPKRGSESQTQNKYIKSVEKDDYPGDLELEEEDEDEHGETLCGACGENYASNEFWICCDICEKWFHGKCVKITPARAEHIKQYKCPSCSNKRSRPS</sequence>
<evidence type="ECO:0000256" key="9">
    <source>
        <dbReference type="ARBA" id="ARBA00023015"/>
    </source>
</evidence>
<keyword evidence="4" id="KW-0479">Metal-binding</keyword>
<dbReference type="SUPFAM" id="SSF81901">
    <property type="entry name" value="HCP-like"/>
    <property type="match status" value="1"/>
</dbReference>
<keyword evidence="9" id="KW-0805">Transcription regulation</keyword>
<evidence type="ECO:0000256" key="1">
    <source>
        <dbReference type="ARBA" id="ARBA00004123"/>
    </source>
</evidence>
<feature type="repeat" description="PPR" evidence="13">
    <location>
        <begin position="326"/>
        <end position="360"/>
    </location>
</feature>
<keyword evidence="5" id="KW-0677">Repeat</keyword>
<dbReference type="PROSITE" id="PS50016">
    <property type="entry name" value="ZF_PHD_2"/>
    <property type="match status" value="1"/>
</dbReference>
<dbReference type="FunFam" id="3.30.40.10:FF:000306">
    <property type="entry name" value="PHD finger alfin-like protein"/>
    <property type="match status" value="1"/>
</dbReference>
<dbReference type="PANTHER" id="PTHR46128:SF211">
    <property type="entry name" value="PENTACOTRIPEPTIDE-REPEAT REGION OF PRORP DOMAIN-CONTAINING PROTEIN"/>
    <property type="match status" value="1"/>
</dbReference>
<keyword evidence="10" id="KW-0804">Transcription</keyword>
<dbReference type="InterPro" id="IPR019786">
    <property type="entry name" value="Zinc_finger_PHD-type_CS"/>
</dbReference>
<evidence type="ECO:0000256" key="7">
    <source>
        <dbReference type="ARBA" id="ARBA00022833"/>
    </source>
</evidence>
<feature type="repeat" description="PPR" evidence="13">
    <location>
        <begin position="188"/>
        <end position="218"/>
    </location>
</feature>
<proteinExistence type="inferred from homology"/>
<evidence type="ECO:0000256" key="14">
    <source>
        <dbReference type="SAM" id="MobiDB-lite"/>
    </source>
</evidence>
<dbReference type="OrthoDB" id="185373at2759"/>
<dbReference type="InterPro" id="IPR011990">
    <property type="entry name" value="TPR-like_helical_dom_sf"/>
</dbReference>
<keyword evidence="17" id="KW-1185">Reference proteome</keyword>
<comment type="subcellular location">
    <subcellularLocation>
        <location evidence="1">Nucleus</location>
    </subcellularLocation>
</comment>
<comment type="similarity">
    <text evidence="2">Belongs to the PPR family. P subfamily.</text>
</comment>
<feature type="repeat" description="PPR" evidence="13">
    <location>
        <begin position="503"/>
        <end position="533"/>
    </location>
</feature>
<evidence type="ECO:0000256" key="3">
    <source>
        <dbReference type="ARBA" id="ARBA00010445"/>
    </source>
</evidence>
<dbReference type="InterPro" id="IPR013083">
    <property type="entry name" value="Znf_RING/FYVE/PHD"/>
</dbReference>
<feature type="repeat" description="PPR" evidence="13">
    <location>
        <begin position="220"/>
        <end position="255"/>
    </location>
</feature>
<dbReference type="Pfam" id="PF12854">
    <property type="entry name" value="PPR_1"/>
    <property type="match status" value="2"/>
</dbReference>
<evidence type="ECO:0000256" key="8">
    <source>
        <dbReference type="ARBA" id="ARBA00022853"/>
    </source>
</evidence>
<dbReference type="InterPro" id="IPR002885">
    <property type="entry name" value="PPR_rpt"/>
</dbReference>
<feature type="repeat" description="PPR" evidence="13">
    <location>
        <begin position="468"/>
        <end position="502"/>
    </location>
</feature>
<reference evidence="16" key="1">
    <citation type="submission" date="2020-03" db="EMBL/GenBank/DDBJ databases">
        <title>A high-quality chromosome-level genome assembly of a woody plant with both climbing and erect habits, Rhamnella rubrinervis.</title>
        <authorList>
            <person name="Lu Z."/>
            <person name="Yang Y."/>
            <person name="Zhu X."/>
            <person name="Sun Y."/>
        </authorList>
    </citation>
    <scope>NUCLEOTIDE SEQUENCE</scope>
    <source>
        <strain evidence="16">BYM</strain>
        <tissue evidence="16">Leaf</tissue>
    </source>
</reference>
<dbReference type="Pfam" id="PF00628">
    <property type="entry name" value="PHD"/>
    <property type="match status" value="1"/>
</dbReference>